<dbReference type="InterPro" id="IPR000160">
    <property type="entry name" value="GGDEF_dom"/>
</dbReference>
<dbReference type="InterPro" id="IPR013656">
    <property type="entry name" value="PAS_4"/>
</dbReference>
<dbReference type="NCBIfam" id="TIGR00229">
    <property type="entry name" value="sensory_box"/>
    <property type="match status" value="1"/>
</dbReference>
<evidence type="ECO:0000256" key="2">
    <source>
        <dbReference type="ARBA" id="ARBA00034247"/>
    </source>
</evidence>
<keyword evidence="4" id="KW-0472">Membrane</keyword>
<evidence type="ECO:0000256" key="3">
    <source>
        <dbReference type="SAM" id="Coils"/>
    </source>
</evidence>
<dbReference type="InterPro" id="IPR000700">
    <property type="entry name" value="PAS-assoc_C"/>
</dbReference>
<dbReference type="CDD" id="cd00130">
    <property type="entry name" value="PAS"/>
    <property type="match status" value="1"/>
</dbReference>
<organism evidence="8 9">
    <name type="scientific">Candidatus Litorirhabdus singularis</name>
    <dbReference type="NCBI Taxonomy" id="2518993"/>
    <lineage>
        <taxon>Bacteria</taxon>
        <taxon>Pseudomonadati</taxon>
        <taxon>Pseudomonadota</taxon>
        <taxon>Gammaproteobacteria</taxon>
        <taxon>Cellvibrionales</taxon>
        <taxon>Halieaceae</taxon>
        <taxon>Candidatus Litorirhabdus</taxon>
    </lineage>
</organism>
<dbReference type="Gene3D" id="3.30.70.270">
    <property type="match status" value="1"/>
</dbReference>
<dbReference type="Pfam" id="PF00990">
    <property type="entry name" value="GGDEF"/>
    <property type="match status" value="1"/>
</dbReference>
<comment type="catalytic activity">
    <reaction evidence="2">
        <text>2 GTP = 3',3'-c-di-GMP + 2 diphosphate</text>
        <dbReference type="Rhea" id="RHEA:24898"/>
        <dbReference type="ChEBI" id="CHEBI:33019"/>
        <dbReference type="ChEBI" id="CHEBI:37565"/>
        <dbReference type="ChEBI" id="CHEBI:58805"/>
        <dbReference type="EC" id="2.7.7.65"/>
    </reaction>
</comment>
<evidence type="ECO:0000256" key="1">
    <source>
        <dbReference type="ARBA" id="ARBA00012528"/>
    </source>
</evidence>
<feature type="transmembrane region" description="Helical" evidence="4">
    <location>
        <begin position="128"/>
        <end position="150"/>
    </location>
</feature>
<feature type="domain" description="PAS" evidence="5">
    <location>
        <begin position="164"/>
        <end position="209"/>
    </location>
</feature>
<dbReference type="CDD" id="cd01949">
    <property type="entry name" value="GGDEF"/>
    <property type="match status" value="1"/>
</dbReference>
<dbReference type="Pfam" id="PF08448">
    <property type="entry name" value="PAS_4"/>
    <property type="match status" value="1"/>
</dbReference>
<dbReference type="InterPro" id="IPR001610">
    <property type="entry name" value="PAC"/>
</dbReference>
<dbReference type="PROSITE" id="PS50112">
    <property type="entry name" value="PAS"/>
    <property type="match status" value="1"/>
</dbReference>
<dbReference type="InterPro" id="IPR035965">
    <property type="entry name" value="PAS-like_dom_sf"/>
</dbReference>
<protein>
    <recommendedName>
        <fullName evidence="1">diguanylate cyclase</fullName>
        <ecNumber evidence="1">2.7.7.65</ecNumber>
    </recommendedName>
</protein>
<evidence type="ECO:0000313" key="9">
    <source>
        <dbReference type="Proteomes" id="UP001143362"/>
    </source>
</evidence>
<dbReference type="Proteomes" id="UP001143362">
    <property type="component" value="Unassembled WGS sequence"/>
</dbReference>
<accession>A0ABT3TFS3</accession>
<dbReference type="SMART" id="SM00086">
    <property type="entry name" value="PAC"/>
    <property type="match status" value="1"/>
</dbReference>
<evidence type="ECO:0000313" key="8">
    <source>
        <dbReference type="EMBL" id="MCX2980884.1"/>
    </source>
</evidence>
<dbReference type="PROSITE" id="PS50887">
    <property type="entry name" value="GGDEF"/>
    <property type="match status" value="1"/>
</dbReference>
<dbReference type="NCBIfam" id="TIGR00254">
    <property type="entry name" value="GGDEF"/>
    <property type="match status" value="1"/>
</dbReference>
<reference evidence="8" key="1">
    <citation type="submission" date="2019-02" db="EMBL/GenBank/DDBJ databases">
        <authorList>
            <person name="Li S.-H."/>
        </authorList>
    </citation>
    <scope>NUCLEOTIDE SEQUENCE</scope>
    <source>
        <strain evidence="8">IMCC14734</strain>
    </source>
</reference>
<keyword evidence="4" id="KW-0812">Transmembrane</keyword>
<dbReference type="InterPro" id="IPR029787">
    <property type="entry name" value="Nucleotide_cyclase"/>
</dbReference>
<evidence type="ECO:0000259" key="6">
    <source>
        <dbReference type="PROSITE" id="PS50113"/>
    </source>
</evidence>
<feature type="domain" description="GGDEF" evidence="7">
    <location>
        <begin position="342"/>
        <end position="476"/>
    </location>
</feature>
<dbReference type="EC" id="2.7.7.65" evidence="1"/>
<feature type="domain" description="PAC" evidence="6">
    <location>
        <begin position="237"/>
        <end position="289"/>
    </location>
</feature>
<dbReference type="SUPFAM" id="SSF55785">
    <property type="entry name" value="PYP-like sensor domain (PAS domain)"/>
    <property type="match status" value="1"/>
</dbReference>
<proteinExistence type="predicted"/>
<dbReference type="InterPro" id="IPR000014">
    <property type="entry name" value="PAS"/>
</dbReference>
<dbReference type="PANTHER" id="PTHR45138:SF9">
    <property type="entry name" value="DIGUANYLATE CYCLASE DGCM-RELATED"/>
    <property type="match status" value="1"/>
</dbReference>
<dbReference type="PANTHER" id="PTHR45138">
    <property type="entry name" value="REGULATORY COMPONENTS OF SENSORY TRANSDUCTION SYSTEM"/>
    <property type="match status" value="1"/>
</dbReference>
<dbReference type="EMBL" id="SHNN01000002">
    <property type="protein sequence ID" value="MCX2980884.1"/>
    <property type="molecule type" value="Genomic_DNA"/>
</dbReference>
<keyword evidence="4" id="KW-1133">Transmembrane helix</keyword>
<dbReference type="SMART" id="SM00267">
    <property type="entry name" value="GGDEF"/>
    <property type="match status" value="1"/>
</dbReference>
<keyword evidence="3" id="KW-0175">Coiled coil</keyword>
<comment type="caution">
    <text evidence="8">The sequence shown here is derived from an EMBL/GenBank/DDBJ whole genome shotgun (WGS) entry which is preliminary data.</text>
</comment>
<keyword evidence="9" id="KW-1185">Reference proteome</keyword>
<gene>
    <name evidence="8" type="ORF">EYC98_08405</name>
</gene>
<dbReference type="InterPro" id="IPR050469">
    <property type="entry name" value="Diguanylate_Cyclase"/>
</dbReference>
<evidence type="ECO:0000259" key="5">
    <source>
        <dbReference type="PROSITE" id="PS50112"/>
    </source>
</evidence>
<feature type="coiled-coil region" evidence="3">
    <location>
        <begin position="287"/>
        <end position="314"/>
    </location>
</feature>
<dbReference type="Gene3D" id="3.30.450.20">
    <property type="entry name" value="PAS domain"/>
    <property type="match status" value="1"/>
</dbReference>
<sequence>MSIFLTGDLFFGNRSDVLRATMESRQRLCESLAVQFSALVASDDIETIDLTLQNLVLRDGEISSAALRTEDGKLQAESGNHRERWADVAPGKSTMTHTQVPIFKNNQRWGTVEVRFADAAPVSTVDRYLSPFVMLALYISVAGFFAYAFFMKRTLKHLDPGAVIPDRVKSALDVLTEGVVVVDSKGQIVLANAAFTEKINANSRQLLGKRLAQLGWNLEAEQTVPWELAMQTGESQLDQQMQLKMADGTVLTFQVNSSPVQDEKSKPQGALATFDDVTEIVKKNVQLSDMVGELQQSRDEVNRKNEELKVLAERDSLTGCFNRRAFFERAYAEFSEAERSGSELSVIMMDIDFFKAVNDTYGHGVGDDVIKEVGRILEDGMRGAEVVGRYGGEEFCVLLPATDSAQAARIGERLRHEIQEKVWLCDSRIDQKITSSFGVTSTADSAESADALVDRADQALYESKESGRNRVMVWRRPAEPEAAAS</sequence>
<evidence type="ECO:0000256" key="4">
    <source>
        <dbReference type="SAM" id="Phobius"/>
    </source>
</evidence>
<name>A0ABT3TFS3_9GAMM</name>
<evidence type="ECO:0000259" key="7">
    <source>
        <dbReference type="PROSITE" id="PS50887"/>
    </source>
</evidence>
<dbReference type="RefSeq" id="WP_279244901.1">
    <property type="nucleotide sequence ID" value="NZ_SHNN01000002.1"/>
</dbReference>
<dbReference type="SUPFAM" id="SSF55073">
    <property type="entry name" value="Nucleotide cyclase"/>
    <property type="match status" value="1"/>
</dbReference>
<dbReference type="PROSITE" id="PS50113">
    <property type="entry name" value="PAC"/>
    <property type="match status" value="1"/>
</dbReference>
<dbReference type="InterPro" id="IPR043128">
    <property type="entry name" value="Rev_trsase/Diguanyl_cyclase"/>
</dbReference>